<reference evidence="4" key="1">
    <citation type="journal article" date="2015" name="Nature">
        <title>Complex archaea that bridge the gap between prokaryotes and eukaryotes.</title>
        <authorList>
            <person name="Spang A."/>
            <person name="Saw J.H."/>
            <person name="Jorgensen S.L."/>
            <person name="Zaremba-Niedzwiedzka K."/>
            <person name="Martijn J."/>
            <person name="Lind A.E."/>
            <person name="van Eijk R."/>
            <person name="Schleper C."/>
            <person name="Guy L."/>
            <person name="Ettema T.J."/>
        </authorList>
    </citation>
    <scope>NUCLEOTIDE SEQUENCE</scope>
</reference>
<dbReference type="EMBL" id="LAZR01001740">
    <property type="protein sequence ID" value="KKN39864.1"/>
    <property type="molecule type" value="Genomic_DNA"/>
</dbReference>
<dbReference type="NCBIfam" id="TIGR00125">
    <property type="entry name" value="cyt_tran_rel"/>
    <property type="match status" value="1"/>
</dbReference>
<dbReference type="Gene3D" id="3.40.50.620">
    <property type="entry name" value="HUPs"/>
    <property type="match status" value="1"/>
</dbReference>
<dbReference type="Pfam" id="PF01467">
    <property type="entry name" value="CTP_transf_like"/>
    <property type="match status" value="1"/>
</dbReference>
<organism evidence="4">
    <name type="scientific">marine sediment metagenome</name>
    <dbReference type="NCBI Taxonomy" id="412755"/>
    <lineage>
        <taxon>unclassified sequences</taxon>
        <taxon>metagenomes</taxon>
        <taxon>ecological metagenomes</taxon>
    </lineage>
</organism>
<dbReference type="AlphaFoldDB" id="A0A0F9QBH4"/>
<evidence type="ECO:0000256" key="2">
    <source>
        <dbReference type="ARBA" id="ARBA00022695"/>
    </source>
</evidence>
<dbReference type="GO" id="GO:0016779">
    <property type="term" value="F:nucleotidyltransferase activity"/>
    <property type="evidence" value="ECO:0007669"/>
    <property type="project" value="UniProtKB-KW"/>
</dbReference>
<comment type="caution">
    <text evidence="4">The sequence shown here is derived from an EMBL/GenBank/DDBJ whole genome shotgun (WGS) entry which is preliminary data.</text>
</comment>
<keyword evidence="2" id="KW-0548">Nucleotidyltransferase</keyword>
<keyword evidence="1" id="KW-0808">Transferase</keyword>
<sequence>MKKLYTLSQLTKIIQEHKKREQKVVLANGCFDLIHVGHIRYLKESKKKGDILVLALNTDSSIRKLKGEGRPILNQKERADIASSFYFIDYITFFDEPNVEKVLLALKPDIHAKGSDYTEETVPEKETVKGYGGTIAITGGPKIKSTSQLIKEIASKIKDGE</sequence>
<name>A0A0F9QBH4_9ZZZZ</name>
<evidence type="ECO:0000256" key="1">
    <source>
        <dbReference type="ARBA" id="ARBA00022679"/>
    </source>
</evidence>
<gene>
    <name evidence="4" type="ORF">LCGC14_0739230</name>
</gene>
<dbReference type="PANTHER" id="PTHR43793:SF2">
    <property type="entry name" value="BIFUNCTIONAL PROTEIN HLDE"/>
    <property type="match status" value="1"/>
</dbReference>
<protein>
    <recommendedName>
        <fullName evidence="3">Cytidyltransferase-like domain-containing protein</fullName>
    </recommendedName>
</protein>
<dbReference type="InterPro" id="IPR014729">
    <property type="entry name" value="Rossmann-like_a/b/a_fold"/>
</dbReference>
<dbReference type="InterPro" id="IPR004821">
    <property type="entry name" value="Cyt_trans-like"/>
</dbReference>
<feature type="domain" description="Cytidyltransferase-like" evidence="3">
    <location>
        <begin position="26"/>
        <end position="125"/>
    </location>
</feature>
<evidence type="ECO:0000259" key="3">
    <source>
        <dbReference type="Pfam" id="PF01467"/>
    </source>
</evidence>
<dbReference type="PANTHER" id="PTHR43793">
    <property type="entry name" value="FAD SYNTHASE"/>
    <property type="match status" value="1"/>
</dbReference>
<dbReference type="InterPro" id="IPR050385">
    <property type="entry name" value="Archaeal_FAD_synthase"/>
</dbReference>
<evidence type="ECO:0000313" key="4">
    <source>
        <dbReference type="EMBL" id="KKN39864.1"/>
    </source>
</evidence>
<dbReference type="SUPFAM" id="SSF52374">
    <property type="entry name" value="Nucleotidylyl transferase"/>
    <property type="match status" value="1"/>
</dbReference>
<accession>A0A0F9QBH4</accession>
<proteinExistence type="predicted"/>